<organism evidence="3 5">
    <name type="scientific">Dracunculus medinensis</name>
    <name type="common">Guinea worm</name>
    <dbReference type="NCBI Taxonomy" id="318479"/>
    <lineage>
        <taxon>Eukaryota</taxon>
        <taxon>Metazoa</taxon>
        <taxon>Ecdysozoa</taxon>
        <taxon>Nematoda</taxon>
        <taxon>Chromadorea</taxon>
        <taxon>Rhabditida</taxon>
        <taxon>Spirurina</taxon>
        <taxon>Dracunculoidea</taxon>
        <taxon>Dracunculidae</taxon>
        <taxon>Dracunculus</taxon>
    </lineage>
</organism>
<dbReference type="SUPFAM" id="SSF101576">
    <property type="entry name" value="Supernatant protein factor (SPF), C-terminal domain"/>
    <property type="match status" value="1"/>
</dbReference>
<keyword evidence="4" id="KW-1185">Reference proteome</keyword>
<accession>A0A0N4U4S3</accession>
<dbReference type="Gene3D" id="2.60.120.680">
    <property type="entry name" value="GOLD domain"/>
    <property type="match status" value="1"/>
</dbReference>
<reference evidence="2 4" key="2">
    <citation type="submission" date="2018-11" db="EMBL/GenBank/DDBJ databases">
        <authorList>
            <consortium name="Pathogen Informatics"/>
        </authorList>
    </citation>
    <scope>NUCLEOTIDE SEQUENCE [LARGE SCALE GENOMIC DNA]</scope>
</reference>
<dbReference type="CDD" id="cd00170">
    <property type="entry name" value="SEC14"/>
    <property type="match status" value="1"/>
</dbReference>
<dbReference type="InterPro" id="IPR053302">
    <property type="entry name" value="CRAL-TRIO_domain"/>
</dbReference>
<dbReference type="PANTHER" id="PTHR47159:SF3">
    <property type="entry name" value="CRAL-TRIO DOMAIN-CONTAINING PROTEIN"/>
    <property type="match status" value="1"/>
</dbReference>
<dbReference type="Proteomes" id="UP000274756">
    <property type="component" value="Unassembled WGS sequence"/>
</dbReference>
<dbReference type="SUPFAM" id="SSF52087">
    <property type="entry name" value="CRAL/TRIO domain"/>
    <property type="match status" value="1"/>
</dbReference>
<evidence type="ECO:0000313" key="3">
    <source>
        <dbReference type="Proteomes" id="UP000038040"/>
    </source>
</evidence>
<evidence type="ECO:0000313" key="4">
    <source>
        <dbReference type="Proteomes" id="UP000274756"/>
    </source>
</evidence>
<dbReference type="Pfam" id="PF00650">
    <property type="entry name" value="CRAL_TRIO"/>
    <property type="match status" value="1"/>
</dbReference>
<dbReference type="InterPro" id="IPR058960">
    <property type="entry name" value="Ctg-1-like_C"/>
</dbReference>
<reference evidence="5" key="1">
    <citation type="submission" date="2017-02" db="UniProtKB">
        <authorList>
            <consortium name="WormBaseParasite"/>
        </authorList>
    </citation>
    <scope>IDENTIFICATION</scope>
</reference>
<dbReference type="SMART" id="SM00516">
    <property type="entry name" value="SEC14"/>
    <property type="match status" value="1"/>
</dbReference>
<proteinExistence type="predicted"/>
<dbReference type="AlphaFoldDB" id="A0A0N4U4S3"/>
<dbReference type="PANTHER" id="PTHR47159">
    <property type="entry name" value="PROTEIN CBG07705-RELATED"/>
    <property type="match status" value="1"/>
</dbReference>
<dbReference type="InterPro" id="IPR036865">
    <property type="entry name" value="CRAL-TRIO_dom_sf"/>
</dbReference>
<protein>
    <submittedName>
        <fullName evidence="5">CRAL-TRIO domain-containing protein</fullName>
    </submittedName>
</protein>
<evidence type="ECO:0000313" key="5">
    <source>
        <dbReference type="WBParaSite" id="DME_0000179901-mRNA-1"/>
    </source>
</evidence>
<dbReference type="InterPro" id="IPR036598">
    <property type="entry name" value="GOLD_dom_sf"/>
</dbReference>
<dbReference type="Gene3D" id="3.40.525.10">
    <property type="entry name" value="CRAL-TRIO lipid binding domain"/>
    <property type="match status" value="1"/>
</dbReference>
<dbReference type="OrthoDB" id="1434354at2759"/>
<dbReference type="Pfam" id="PF25883">
    <property type="entry name" value="F28H7_8_C"/>
    <property type="match status" value="1"/>
</dbReference>
<gene>
    <name evidence="2" type="ORF">DME_LOCUS6159</name>
</gene>
<feature type="domain" description="CRAL-TRIO" evidence="1">
    <location>
        <begin position="31"/>
        <end position="174"/>
    </location>
</feature>
<dbReference type="EMBL" id="UYYG01001154">
    <property type="protein sequence ID" value="VDN56186.1"/>
    <property type="molecule type" value="Genomic_DNA"/>
</dbReference>
<dbReference type="WBParaSite" id="DME_0000179901-mRNA-1">
    <property type="protein sequence ID" value="DME_0000179901-mRNA-1"/>
    <property type="gene ID" value="DME_0000179901"/>
</dbReference>
<name>A0A0N4U4S3_DRAME</name>
<dbReference type="Proteomes" id="UP000038040">
    <property type="component" value="Unplaced"/>
</dbReference>
<dbReference type="STRING" id="318479.A0A0N4U4S3"/>
<evidence type="ECO:0000259" key="1">
    <source>
        <dbReference type="PROSITE" id="PS50191"/>
    </source>
</evidence>
<dbReference type="InterPro" id="IPR001251">
    <property type="entry name" value="CRAL-TRIO_dom"/>
</dbReference>
<sequence>MWTVIAWLATYVLTFQTGITGPAIKTPNTIVNIEQTGSNDYWGMMSTFSVLEILKARVYDLETMLKRVTEMENATGKQASILYIMDLNGLKYDKRLLYILSGSLGAISSFMAEHYVEMIYRFVVVNVPSFLATLWGIIKPALPERTRNKIQILGSNWKEEILQLAVPDVLPSYWNEGAHNIFKANIERALNVNIEKYYKQEIRKEAKILNVSAGKIANTIIKVEKGSILQWWIITDGNFGFSLFHLNDANSDTEKSVYPTFKKIPGPMLVPIEDKILCEEDGYYKFEFNNEHAWIHTLKVNYIIIAKP</sequence>
<evidence type="ECO:0000313" key="2">
    <source>
        <dbReference type="EMBL" id="VDN56186.1"/>
    </source>
</evidence>
<dbReference type="PROSITE" id="PS50191">
    <property type="entry name" value="CRAL_TRIO"/>
    <property type="match status" value="1"/>
</dbReference>